<dbReference type="Proteomes" id="UP000886188">
    <property type="component" value="Unassembled WGS sequence"/>
</dbReference>
<keyword evidence="5 7" id="KW-0067">ATP-binding</keyword>
<accession>A0A7V1CYS4</accession>
<evidence type="ECO:0000256" key="1">
    <source>
        <dbReference type="ARBA" id="ARBA00005417"/>
    </source>
</evidence>
<evidence type="ECO:0000259" key="6">
    <source>
        <dbReference type="PROSITE" id="PS50893"/>
    </source>
</evidence>
<dbReference type="EMBL" id="DRGM01000111">
    <property type="protein sequence ID" value="HEA16788.1"/>
    <property type="molecule type" value="Genomic_DNA"/>
</dbReference>
<reference evidence="7" key="1">
    <citation type="journal article" date="2020" name="mSystems">
        <title>Genome- and Community-Level Interaction Insights into Carbon Utilization and Element Cycling Functions of Hydrothermarchaeota in Hydrothermal Sediment.</title>
        <authorList>
            <person name="Zhou Z."/>
            <person name="Liu Y."/>
            <person name="Xu W."/>
            <person name="Pan J."/>
            <person name="Luo Z.H."/>
            <person name="Li M."/>
        </authorList>
    </citation>
    <scope>NUCLEOTIDE SEQUENCE [LARGE SCALE GENOMIC DNA]</scope>
    <source>
        <strain evidence="7">HyVt-346</strain>
    </source>
</reference>
<evidence type="ECO:0000256" key="4">
    <source>
        <dbReference type="ARBA" id="ARBA00022741"/>
    </source>
</evidence>
<dbReference type="SMART" id="SM00382">
    <property type="entry name" value="AAA"/>
    <property type="match status" value="1"/>
</dbReference>
<dbReference type="PANTHER" id="PTHR42711:SF5">
    <property type="entry name" value="ABC TRANSPORTER ATP-BINDING PROTEIN NATA"/>
    <property type="match status" value="1"/>
</dbReference>
<dbReference type="Pfam" id="PF00005">
    <property type="entry name" value="ABC_tran"/>
    <property type="match status" value="1"/>
</dbReference>
<organism evidence="7">
    <name type="scientific">Pseudoalteromonas prydzensis</name>
    <dbReference type="NCBI Taxonomy" id="182141"/>
    <lineage>
        <taxon>Bacteria</taxon>
        <taxon>Pseudomonadati</taxon>
        <taxon>Pseudomonadota</taxon>
        <taxon>Gammaproteobacteria</taxon>
        <taxon>Alteromonadales</taxon>
        <taxon>Pseudoalteromonadaceae</taxon>
        <taxon>Pseudoalteromonas</taxon>
    </lineage>
</organism>
<proteinExistence type="inferred from homology"/>
<dbReference type="PANTHER" id="PTHR42711">
    <property type="entry name" value="ABC TRANSPORTER ATP-BINDING PROTEIN"/>
    <property type="match status" value="1"/>
</dbReference>
<feature type="domain" description="ABC transporter" evidence="6">
    <location>
        <begin position="2"/>
        <end position="196"/>
    </location>
</feature>
<evidence type="ECO:0000256" key="5">
    <source>
        <dbReference type="ARBA" id="ARBA00022840"/>
    </source>
</evidence>
<dbReference type="GO" id="GO:0005524">
    <property type="term" value="F:ATP binding"/>
    <property type="evidence" value="ECO:0007669"/>
    <property type="project" value="UniProtKB-KW"/>
</dbReference>
<sequence>MIEVSGLHKQFAQNILYKDYRISFTVPRVCIEAPNGQGKTTLLMILAGLEQPQSGQILFAGKVLPEPYKQVAIASDRIALPEFLTAQQIIKLTVSSLGCAWPTALISGFNFTAFLDTRFDALSSGNQKKCQLILALMRGAPYLLLDEPSAALDQASIKYLLGLLDDYLADKAHGQIIITCHEPAPFIEHGFECMAL</sequence>
<dbReference type="Gene3D" id="3.40.50.300">
    <property type="entry name" value="P-loop containing nucleotide triphosphate hydrolases"/>
    <property type="match status" value="1"/>
</dbReference>
<protein>
    <submittedName>
        <fullName evidence="7">ATP-binding cassette domain-containing protein</fullName>
    </submittedName>
</protein>
<comment type="similarity">
    <text evidence="1">Belongs to the ABC transporter superfamily.</text>
</comment>
<dbReference type="GO" id="GO:0016887">
    <property type="term" value="F:ATP hydrolysis activity"/>
    <property type="evidence" value="ECO:0007669"/>
    <property type="project" value="InterPro"/>
</dbReference>
<evidence type="ECO:0000256" key="3">
    <source>
        <dbReference type="ARBA" id="ARBA00022458"/>
    </source>
</evidence>
<comment type="caution">
    <text evidence="7">The sequence shown here is derived from an EMBL/GenBank/DDBJ whole genome shotgun (WGS) entry which is preliminary data.</text>
</comment>
<keyword evidence="4" id="KW-0547">Nucleotide-binding</keyword>
<dbReference type="InterPro" id="IPR050763">
    <property type="entry name" value="ABC_transporter_ATP-binding"/>
</dbReference>
<keyword evidence="3" id="KW-0536">Nodulation</keyword>
<dbReference type="RefSeq" id="WP_304182138.1">
    <property type="nucleotide sequence ID" value="NZ_DRGM01000111.1"/>
</dbReference>
<evidence type="ECO:0000313" key="7">
    <source>
        <dbReference type="EMBL" id="HEA16788.1"/>
    </source>
</evidence>
<dbReference type="PROSITE" id="PS50893">
    <property type="entry name" value="ABC_TRANSPORTER_2"/>
    <property type="match status" value="1"/>
</dbReference>
<gene>
    <name evidence="7" type="ORF">ENH88_10165</name>
</gene>
<dbReference type="InterPro" id="IPR027417">
    <property type="entry name" value="P-loop_NTPase"/>
</dbReference>
<keyword evidence="2" id="KW-0813">Transport</keyword>
<name>A0A7V1CYS4_9GAMM</name>
<dbReference type="AlphaFoldDB" id="A0A7V1CYS4"/>
<dbReference type="InterPro" id="IPR003439">
    <property type="entry name" value="ABC_transporter-like_ATP-bd"/>
</dbReference>
<evidence type="ECO:0000256" key="2">
    <source>
        <dbReference type="ARBA" id="ARBA00022448"/>
    </source>
</evidence>
<dbReference type="InterPro" id="IPR003593">
    <property type="entry name" value="AAA+_ATPase"/>
</dbReference>
<dbReference type="SUPFAM" id="SSF52540">
    <property type="entry name" value="P-loop containing nucleoside triphosphate hydrolases"/>
    <property type="match status" value="1"/>
</dbReference>